<feature type="compositionally biased region" description="Basic and acidic residues" evidence="1">
    <location>
        <begin position="749"/>
        <end position="758"/>
    </location>
</feature>
<dbReference type="STRING" id="569365.A0A0D1ZRT8"/>
<name>A0A0D1ZRT8_9EURO</name>
<feature type="compositionally biased region" description="Basic and acidic residues" evidence="1">
    <location>
        <begin position="449"/>
        <end position="470"/>
    </location>
</feature>
<feature type="compositionally biased region" description="Low complexity" evidence="1">
    <location>
        <begin position="864"/>
        <end position="876"/>
    </location>
</feature>
<feature type="compositionally biased region" description="Basic and acidic residues" evidence="1">
    <location>
        <begin position="492"/>
        <end position="615"/>
    </location>
</feature>
<feature type="region of interest" description="Disordered" evidence="1">
    <location>
        <begin position="492"/>
        <end position="876"/>
    </location>
</feature>
<feature type="compositionally biased region" description="Low complexity" evidence="1">
    <location>
        <begin position="322"/>
        <end position="344"/>
    </location>
</feature>
<reference evidence="2 3" key="1">
    <citation type="submission" date="2015-01" db="EMBL/GenBank/DDBJ databases">
        <title>The Genome Sequence of Cladophialophora immunda CBS83496.</title>
        <authorList>
            <consortium name="The Broad Institute Genomics Platform"/>
            <person name="Cuomo C."/>
            <person name="de Hoog S."/>
            <person name="Gorbushina A."/>
            <person name="Stielow B."/>
            <person name="Teixiera M."/>
            <person name="Abouelleil A."/>
            <person name="Chapman S.B."/>
            <person name="Priest M."/>
            <person name="Young S.K."/>
            <person name="Wortman J."/>
            <person name="Nusbaum C."/>
            <person name="Birren B."/>
        </authorList>
    </citation>
    <scope>NUCLEOTIDE SEQUENCE [LARGE SCALE GENOMIC DNA]</scope>
    <source>
        <strain evidence="2 3">CBS 83496</strain>
    </source>
</reference>
<protein>
    <submittedName>
        <fullName evidence="2">Uncharacterized protein</fullName>
    </submittedName>
</protein>
<dbReference type="EMBL" id="KN847041">
    <property type="protein sequence ID" value="KIW30776.1"/>
    <property type="molecule type" value="Genomic_DNA"/>
</dbReference>
<feature type="compositionally biased region" description="Basic and acidic residues" evidence="1">
    <location>
        <begin position="346"/>
        <end position="363"/>
    </location>
</feature>
<feature type="compositionally biased region" description="Low complexity" evidence="1">
    <location>
        <begin position="161"/>
        <end position="176"/>
    </location>
</feature>
<feature type="compositionally biased region" description="Polar residues" evidence="1">
    <location>
        <begin position="759"/>
        <end position="774"/>
    </location>
</feature>
<dbReference type="VEuPathDB" id="FungiDB:PV07_02478"/>
<evidence type="ECO:0000313" key="3">
    <source>
        <dbReference type="Proteomes" id="UP000054466"/>
    </source>
</evidence>
<dbReference type="OrthoDB" id="4159553at2759"/>
<feature type="compositionally biased region" description="Basic and acidic residues" evidence="1">
    <location>
        <begin position="416"/>
        <end position="432"/>
    </location>
</feature>
<keyword evidence="3" id="KW-1185">Reference proteome</keyword>
<feature type="compositionally biased region" description="Polar residues" evidence="1">
    <location>
        <begin position="733"/>
        <end position="747"/>
    </location>
</feature>
<feature type="compositionally biased region" description="Basic and acidic residues" evidence="1">
    <location>
        <begin position="651"/>
        <end position="665"/>
    </location>
</feature>
<feature type="region of interest" description="Disordered" evidence="1">
    <location>
        <begin position="1"/>
        <end position="220"/>
    </location>
</feature>
<accession>A0A0D1ZRT8</accession>
<proteinExistence type="predicted"/>
<feature type="compositionally biased region" description="Basic and acidic residues" evidence="1">
    <location>
        <begin position="800"/>
        <end position="810"/>
    </location>
</feature>
<feature type="compositionally biased region" description="Polar residues" evidence="1">
    <location>
        <begin position="255"/>
        <end position="270"/>
    </location>
</feature>
<feature type="compositionally biased region" description="Low complexity" evidence="1">
    <location>
        <begin position="616"/>
        <end position="633"/>
    </location>
</feature>
<sequence>MDKLKTMMEKGDAEDRAGPSGRLTGQGSHFPKSEEQSADASAASQENTPAGDALGVGAQQTHEAHPVTGSSGPDPGTAAIGETSTYSSHTLRKGDPIPNVVDSRSEDPTTYRTPEHSYGSNKGVPEGGPLAAAAHAFHKDKDYSTSHIPGAFPQDVTAHDATTMAPSTLTTTTSPAERSAVYSEVEKTKVPDAAAAAQYATRAAPGTQEPVSEEPKTSGTIGKILGAVGLGTAASGAVAATSRAEDDQPHAIADTPNQPTTTTGVDSYTAPSRSGPPPSHHRKESIPTTAYPAGVDSPAPINPPVGGTSAVADQDHKDHAGRNAGLAAGAAGVGAGAAAAGAYAMQDREKDTARSDWPLREDATTATPAAATLPTSEGATRTAPTSQPAKQPLVAHEAAPATAGASVVPEYNQRQDQLEARAQDDQAKREAARSGATSVAGGASIAPEYSERQDRISEETERRRHKKEEEAALAGVAGAGVGAAGLYEYNQRQDRLEDDAQRQKDLAEQEAARQKQFEKDQKAAEKQAKKEEKQHQKDLKKEEKQHQKELEKEQKQHQKELEKEQKQHQKELEKEEKHHQKELEKEEQAREKAAEKEEKHRREELEREQKEREKATATAAAGAGAGVAASAGAYEVHDKDKHPPPTTATDESGHTKLHKEPEGKKPGLLKRIFKRRKNKDTGEEEEYEDYDHHEPEAEHGDHHVAEAGVAGGTGAAVARTAAAASHEPAATSYEAQSGGLQKPSYNPFSKDDPAHESAKASSTAAPTGAQSAPETATHPRKSSVGPDAIDPATTHVPYDPVHDPSSRKSISEQGGHIDQIGGLTAHHPYTEGEQKPGLAHRIIDALKPLPDKEKLQHHTEQYHHPGGSSHPPGSAQ</sequence>
<dbReference type="RefSeq" id="XP_016250992.1">
    <property type="nucleotide sequence ID" value="XM_016389090.1"/>
</dbReference>
<evidence type="ECO:0000313" key="2">
    <source>
        <dbReference type="EMBL" id="KIW30776.1"/>
    </source>
</evidence>
<feature type="compositionally biased region" description="Basic and acidic residues" evidence="1">
    <location>
        <begin position="1"/>
        <end position="17"/>
    </location>
</feature>
<dbReference type="GeneID" id="27341672"/>
<feature type="compositionally biased region" description="Basic and acidic residues" evidence="1">
    <location>
        <begin position="103"/>
        <end position="115"/>
    </location>
</feature>
<feature type="compositionally biased region" description="Low complexity" evidence="1">
    <location>
        <begin position="233"/>
        <end position="242"/>
    </location>
</feature>
<feature type="compositionally biased region" description="Low complexity" evidence="1">
    <location>
        <begin position="715"/>
        <end position="730"/>
    </location>
</feature>
<feature type="region of interest" description="Disordered" evidence="1">
    <location>
        <begin position="233"/>
        <end position="480"/>
    </location>
</feature>
<organism evidence="2 3">
    <name type="scientific">Cladophialophora immunda</name>
    <dbReference type="NCBI Taxonomy" id="569365"/>
    <lineage>
        <taxon>Eukaryota</taxon>
        <taxon>Fungi</taxon>
        <taxon>Dikarya</taxon>
        <taxon>Ascomycota</taxon>
        <taxon>Pezizomycotina</taxon>
        <taxon>Eurotiomycetes</taxon>
        <taxon>Chaetothyriomycetidae</taxon>
        <taxon>Chaetothyriales</taxon>
        <taxon>Herpotrichiellaceae</taxon>
        <taxon>Cladophialophora</taxon>
    </lineage>
</organism>
<dbReference type="AlphaFoldDB" id="A0A0D1ZRT8"/>
<feature type="compositionally biased region" description="Low complexity" evidence="1">
    <location>
        <begin position="364"/>
        <end position="375"/>
    </location>
</feature>
<evidence type="ECO:0000256" key="1">
    <source>
        <dbReference type="SAM" id="MobiDB-lite"/>
    </source>
</evidence>
<feature type="compositionally biased region" description="Basic residues" evidence="1">
    <location>
        <begin position="667"/>
        <end position="678"/>
    </location>
</feature>
<feature type="compositionally biased region" description="Polar residues" evidence="1">
    <location>
        <begin position="377"/>
        <end position="389"/>
    </location>
</feature>
<feature type="compositionally biased region" description="Low complexity" evidence="1">
    <location>
        <begin position="193"/>
        <end position="204"/>
    </location>
</feature>
<gene>
    <name evidence="2" type="ORF">PV07_02478</name>
</gene>
<feature type="compositionally biased region" description="Basic and acidic residues" evidence="1">
    <location>
        <begin position="690"/>
        <end position="705"/>
    </location>
</feature>
<dbReference type="Proteomes" id="UP000054466">
    <property type="component" value="Unassembled WGS sequence"/>
</dbReference>
<feature type="compositionally biased region" description="Basic and acidic residues" evidence="1">
    <location>
        <begin position="841"/>
        <end position="863"/>
    </location>
</feature>
<dbReference type="HOGENOM" id="CLU_012406_0_0_1"/>